<keyword evidence="13" id="KW-1185">Reference proteome</keyword>
<dbReference type="PRINTS" id="PR00360">
    <property type="entry name" value="C2DOMAIN"/>
</dbReference>
<feature type="region of interest" description="Disordered" evidence="8">
    <location>
        <begin position="436"/>
        <end position="462"/>
    </location>
</feature>
<feature type="domain" description="MHD1" evidence="10">
    <location>
        <begin position="1701"/>
        <end position="1821"/>
    </location>
</feature>
<evidence type="ECO:0000259" key="9">
    <source>
        <dbReference type="PROSITE" id="PS50004"/>
    </source>
</evidence>
<comment type="similarity">
    <text evidence="4">Belongs to the unc-13 family.</text>
</comment>
<dbReference type="InterPro" id="IPR035892">
    <property type="entry name" value="C2_domain_sf"/>
</dbReference>
<keyword evidence="7" id="KW-0967">Endosome</keyword>
<evidence type="ECO:0008006" key="14">
    <source>
        <dbReference type="Google" id="ProtNLM"/>
    </source>
</evidence>
<dbReference type="SMART" id="SM00239">
    <property type="entry name" value="C2"/>
    <property type="match status" value="2"/>
</dbReference>
<feature type="compositionally biased region" description="Low complexity" evidence="8">
    <location>
        <begin position="15"/>
        <end position="33"/>
    </location>
</feature>
<evidence type="ECO:0000313" key="12">
    <source>
        <dbReference type="EnsemblMetazoa" id="AALFPA23_009854.P13633"/>
    </source>
</evidence>
<evidence type="ECO:0000256" key="1">
    <source>
        <dbReference type="ARBA" id="ARBA00004172"/>
    </source>
</evidence>
<dbReference type="PANTHER" id="PTHR45999">
    <property type="entry name" value="UNC-13-4A, ISOFORM B"/>
    <property type="match status" value="1"/>
</dbReference>
<feature type="compositionally biased region" description="Polar residues" evidence="8">
    <location>
        <begin position="521"/>
        <end position="530"/>
    </location>
</feature>
<dbReference type="EnsemblMetazoa" id="AALFPA23_009854.R13633">
    <property type="protein sequence ID" value="AALFPA23_009854.P13633"/>
    <property type="gene ID" value="AALFPA23_009854"/>
</dbReference>
<dbReference type="InterPro" id="IPR014772">
    <property type="entry name" value="Munc13_dom-2"/>
</dbReference>
<evidence type="ECO:0000256" key="8">
    <source>
        <dbReference type="SAM" id="MobiDB-lite"/>
    </source>
</evidence>
<feature type="region of interest" description="Disordered" evidence="8">
    <location>
        <begin position="498"/>
        <end position="535"/>
    </location>
</feature>
<accession>A0ABM1YJY8</accession>
<dbReference type="Gene3D" id="1.10.357.50">
    <property type="match status" value="1"/>
</dbReference>
<dbReference type="Proteomes" id="UP000069940">
    <property type="component" value="Unassembled WGS sequence"/>
</dbReference>
<feature type="region of interest" description="Disordered" evidence="8">
    <location>
        <begin position="1"/>
        <end position="45"/>
    </location>
</feature>
<feature type="region of interest" description="Disordered" evidence="8">
    <location>
        <begin position="995"/>
        <end position="1032"/>
    </location>
</feature>
<dbReference type="InterPro" id="IPR052095">
    <property type="entry name" value="UNC-13_domain"/>
</dbReference>
<dbReference type="PROSITE" id="PS50004">
    <property type="entry name" value="C2"/>
    <property type="match status" value="2"/>
</dbReference>
<evidence type="ECO:0000256" key="4">
    <source>
        <dbReference type="ARBA" id="ARBA00005823"/>
    </source>
</evidence>
<reference evidence="13" key="1">
    <citation type="journal article" date="2015" name="Proc. Natl. Acad. Sci. U.S.A.">
        <title>Genome sequence of the Asian Tiger mosquito, Aedes albopictus, reveals insights into its biology, genetics, and evolution.</title>
        <authorList>
            <person name="Chen X.G."/>
            <person name="Jiang X."/>
            <person name="Gu J."/>
            <person name="Xu M."/>
            <person name="Wu Y."/>
            <person name="Deng Y."/>
            <person name="Zhang C."/>
            <person name="Bonizzoni M."/>
            <person name="Dermauw W."/>
            <person name="Vontas J."/>
            <person name="Armbruster P."/>
            <person name="Huang X."/>
            <person name="Yang Y."/>
            <person name="Zhang H."/>
            <person name="He W."/>
            <person name="Peng H."/>
            <person name="Liu Y."/>
            <person name="Wu K."/>
            <person name="Chen J."/>
            <person name="Lirakis M."/>
            <person name="Topalis P."/>
            <person name="Van Leeuwen T."/>
            <person name="Hall A.B."/>
            <person name="Jiang X."/>
            <person name="Thorpe C."/>
            <person name="Mueller R.L."/>
            <person name="Sun C."/>
            <person name="Waterhouse R.M."/>
            <person name="Yan G."/>
            <person name="Tu Z.J."/>
            <person name="Fang X."/>
            <person name="James A.A."/>
        </authorList>
    </citation>
    <scope>NUCLEOTIDE SEQUENCE [LARGE SCALE GENOMIC DNA]</scope>
    <source>
        <strain evidence="13">Foshan</strain>
    </source>
</reference>
<dbReference type="SUPFAM" id="SSF49562">
    <property type="entry name" value="C2 domain (Calcium/lipid-binding domain, CaLB)"/>
    <property type="match status" value="2"/>
</dbReference>
<reference evidence="12" key="2">
    <citation type="submission" date="2025-05" db="UniProtKB">
        <authorList>
            <consortium name="EnsemblMetazoa"/>
        </authorList>
    </citation>
    <scope>IDENTIFICATION</scope>
    <source>
        <strain evidence="12">Foshan</strain>
    </source>
</reference>
<proteinExistence type="inferred from homology"/>
<evidence type="ECO:0000256" key="7">
    <source>
        <dbReference type="ARBA" id="ARBA00022753"/>
    </source>
</evidence>
<evidence type="ECO:0000259" key="10">
    <source>
        <dbReference type="PROSITE" id="PS51258"/>
    </source>
</evidence>
<feature type="compositionally biased region" description="Polar residues" evidence="8">
    <location>
        <begin position="1018"/>
        <end position="1027"/>
    </location>
</feature>
<keyword evidence="6" id="KW-0963">Cytoplasm</keyword>
<dbReference type="InterPro" id="IPR014770">
    <property type="entry name" value="Munc13_1"/>
</dbReference>
<evidence type="ECO:0000256" key="5">
    <source>
        <dbReference type="ARBA" id="ARBA00022483"/>
    </source>
</evidence>
<feature type="compositionally biased region" description="Basic and acidic residues" evidence="8">
    <location>
        <begin position="36"/>
        <end position="45"/>
    </location>
</feature>
<dbReference type="InterPro" id="IPR000008">
    <property type="entry name" value="C2_dom"/>
</dbReference>
<feature type="domain" description="MHD2" evidence="11">
    <location>
        <begin position="1936"/>
        <end position="2046"/>
    </location>
</feature>
<dbReference type="PANTHER" id="PTHR45999:SF2">
    <property type="entry name" value="PROTEIN UNC-13 HOMOLOG 4B"/>
    <property type="match status" value="1"/>
</dbReference>
<dbReference type="Gene3D" id="2.60.40.150">
    <property type="entry name" value="C2 domain"/>
    <property type="match status" value="2"/>
</dbReference>
<feature type="domain" description="C2" evidence="9">
    <location>
        <begin position="1229"/>
        <end position="1353"/>
    </location>
</feature>
<dbReference type="RefSeq" id="XP_062701772.1">
    <property type="nucleotide sequence ID" value="XM_062845788.1"/>
</dbReference>
<protein>
    <recommendedName>
        <fullName evidence="14">Synaptic vesicle protein baiap3 involved in vesicle priming/regulation</fullName>
    </recommendedName>
</protein>
<dbReference type="Pfam" id="PF00168">
    <property type="entry name" value="C2"/>
    <property type="match status" value="2"/>
</dbReference>
<feature type="region of interest" description="Disordered" evidence="8">
    <location>
        <begin position="594"/>
        <end position="614"/>
    </location>
</feature>
<evidence type="ECO:0000256" key="6">
    <source>
        <dbReference type="ARBA" id="ARBA00022490"/>
    </source>
</evidence>
<comment type="subcellular location">
    <subcellularLocation>
        <location evidence="2">Cytoplasm</location>
    </subcellularLocation>
    <subcellularLocation>
        <location evidence="3">Late endosome</location>
    </subcellularLocation>
    <subcellularLocation>
        <location evidence="1">Recycling endosome</location>
    </subcellularLocation>
</comment>
<feature type="compositionally biased region" description="Gly residues" evidence="8">
    <location>
        <begin position="499"/>
        <end position="510"/>
    </location>
</feature>
<dbReference type="Pfam" id="PF06292">
    <property type="entry name" value="MUN"/>
    <property type="match status" value="1"/>
</dbReference>
<feature type="compositionally biased region" description="Acidic residues" evidence="8">
    <location>
        <begin position="1153"/>
        <end position="1172"/>
    </location>
</feature>
<feature type="domain" description="C2" evidence="9">
    <location>
        <begin position="2057"/>
        <end position="2190"/>
    </location>
</feature>
<evidence type="ECO:0000313" key="13">
    <source>
        <dbReference type="Proteomes" id="UP000069940"/>
    </source>
</evidence>
<name>A0ABM1YJY8_AEDAL</name>
<keyword evidence="5" id="KW-0268">Exocytosis</keyword>
<feature type="region of interest" description="Disordered" evidence="8">
    <location>
        <begin position="1135"/>
        <end position="1176"/>
    </location>
</feature>
<dbReference type="PROSITE" id="PS51259">
    <property type="entry name" value="MHD2"/>
    <property type="match status" value="1"/>
</dbReference>
<organism evidence="12 13">
    <name type="scientific">Aedes albopictus</name>
    <name type="common">Asian tiger mosquito</name>
    <name type="synonym">Stegomyia albopicta</name>
    <dbReference type="NCBI Taxonomy" id="7160"/>
    <lineage>
        <taxon>Eukaryota</taxon>
        <taxon>Metazoa</taxon>
        <taxon>Ecdysozoa</taxon>
        <taxon>Arthropoda</taxon>
        <taxon>Hexapoda</taxon>
        <taxon>Insecta</taxon>
        <taxon>Pterygota</taxon>
        <taxon>Neoptera</taxon>
        <taxon>Endopterygota</taxon>
        <taxon>Diptera</taxon>
        <taxon>Nematocera</taxon>
        <taxon>Culicoidea</taxon>
        <taxon>Culicidae</taxon>
        <taxon>Culicinae</taxon>
        <taxon>Aedini</taxon>
        <taxon>Aedes</taxon>
        <taxon>Stegomyia</taxon>
    </lineage>
</organism>
<dbReference type="CDD" id="cd04009">
    <property type="entry name" value="C2B_Munc13-like"/>
    <property type="match status" value="1"/>
</dbReference>
<evidence type="ECO:0000256" key="2">
    <source>
        <dbReference type="ARBA" id="ARBA00004496"/>
    </source>
</evidence>
<sequence length="2228" mass="254121">MKKFARKSNGGGETTTDNESSSVLSSSTTNSGSVARDSKRSTKDKFKARLPVVQWVARAGRSEKSKRSVVSSPPCCGLNTANDKEIQTEKQFSDKSVQYDEQDYYVADNRSQYTSHQGTTIDSIINEQLDHQSLHVVHHGGCNCCCRYYGPDAPAMQGQLTLRTPLHDARRRSLDQSNEISVFAGYTNRLVNAPNGYHSASDQRLFRKNNLISYTSDSEMWKNNKNRVASVQGNVRIENLWFGSQPALNCVDAEPKPEDRSFSRKNANRKVGRVSPFVAAPRVEEEVEEEDLEEEENHNVKHRQVENNLSAELEQQAYLVLGMNSQARRPFKRKICTPFNKRITMPPEHFKQWPSGSTFETDYYENHRHSFPIYTSNDYQGTPAMVENIYRPTNVHHGPNPPRRKVAGSAIDSNSIMFRSTADDLHKLDNLSKTAIESRQRRDRKKIIPNFSHPNTAVEPVNRLHTPLAAAATRSPAPSPSGSSSLYSRLSGSIQNLFIGGGSGQRGGQSGSTSTAVRTGFSKSENNLNELSRRRHGPRDRFFLFGSRGKVRQRRANNFQTSGGGSFFTYNYDDEEESRWKKYFSFGNMHRLRKQKRKAPNETDAKRSQYTSHQGTTIDSIINEQLDHQSLHVVHHGGCNCCCRYYGPDAPAMQGQLTLRTPLHDARRRSLDQSNEISVFAGYTNRLVNAPNGYHSASDQRLFRKNNLISYTSDSEMWKNNKNRVASVQGNVRIENLWFGSQPALNCVDAEPKPEDRSFSRKNANRKVGRVSPFVAAPRVEEEVEEEDLEEEENHNVKHRQVENNLSAELEQQAYLVLGMNSQARRPFKRKICTPFNKRITMPPEHFKQWPSGSTFETDYYENHRHSFPIYTSNDYQGTPAMVENIHRPTNVHHGPKPPRRKVAGSAIDSNSIMFRSTADDLHKLDNLSKTAIESRQRRDRKKIIPNFSHANTAVEPVNRLHTPLAVAATRSPAPSPSGSSSLYSRLSGSIQNLFIGGGSGQRGGQSGSTSTAVRTGFSKSESNLNELSRRRHGPRDRFFLFGSRGKVRQRRANNFQTSGGGSFFTYNYDDEEESRWKKYFSFGNMHRLRKQKGKAPNETDARRIQDLDGGFFEKFGSILRQKSINHEESVTLQPFPEHQPQLESTPFSEPETIPEGEDSGNETLPDSDSEEQQEKQNEFIGDAFGWNIEELYEEVLFEIFNNIGCDDEELTEDSLVHYVQDAFKISNEKHEEILRVARNKEPPEICLNVEVIEAKELEPKDSNGLSDPFVTMYIASNPTHRYNTSVKSATLDPLWEEHFSLPIDENANDANLIVEVWDFDPAETVKEKMNKVFDVKGVRGLRKLMKEIAVTASTGKHDNELIGRASIPLKSIPASGLVMWYNLDKKNKLKRQGTIRIRLNFSSQKNNQVAAQEHRHLLRILLLHELETSKVAPYWWSGKFTTQGEYVLTQHSAQSSLSTTAGAFIQWSVYTAIHTDHPLSFGLFDGILDKVVRAIQLKAVSDDELKLFWDATKKLLPSCFSVIRKLRKKTAGDKLVVKMLTDALNIIAKVSMLEPPEGTDLFPLQQYSWIRSNTADPNWDIREAVASAVASGAEDWFNSIKEGHFVESGLDEDRLQNLIKIIQLVRSDIQRSIEHYDKLFQEILHFQYTKELYITHELKLAELIKPCVEEICRALKRIDIPESNTTLMEYEDINMGTTLFELYLVLKRFSQLGPALSPGESGFAIDEYHNWFTAGVTHWLDISVYKALMRIHKAIELDKLQPVDETVKYSSSAVDTLAIFYQIKIFWQQLDWPDVEGAYIFVAKIVDDICRCCVFYADRMSTRVENLGLIENVYERKFEVTTEWCLAINNIDYIRQSLKPFAAELGVDDIITRLSNIQSSSEAERCAQTLRAVLENAVDTEKNKIIDLVEKLAKKMAPAMRRFLVEGAELLQQDSNSMDRLMMYMEDSLSTLNSELNEINFERVLDAIWGELTTILYDLIQSNLDKRRPPAFFANLRDTLHIMVQNFKSAENRESQNASDRDTLDHIERLLQLHGYETTDLIHQYYIDRLTEQEQAEEDAVFGMLTVQCFFKNNVLELEIMNARNLKPMDSNGTCDSFVRVHFIPEERFVGVTKPRTNTQSKTLFPLYDEKFVVTFTPEQRAIKDAVILFSVKDKDLFGMSNQYLAECYLSFNDIADISGESGKIEQKHLKLTRPHRLDTDCVRALEYRQGDKQAKDFIKKLRQKMG</sequence>
<dbReference type="PROSITE" id="PS51258">
    <property type="entry name" value="MHD1"/>
    <property type="match status" value="1"/>
</dbReference>
<dbReference type="InterPro" id="IPR010439">
    <property type="entry name" value="MUN_dom"/>
</dbReference>
<dbReference type="GeneID" id="109412137"/>
<evidence type="ECO:0000256" key="3">
    <source>
        <dbReference type="ARBA" id="ARBA00004603"/>
    </source>
</evidence>
<evidence type="ECO:0000259" key="11">
    <source>
        <dbReference type="PROSITE" id="PS51259"/>
    </source>
</evidence>
<feature type="compositionally biased region" description="Gly residues" evidence="8">
    <location>
        <begin position="996"/>
        <end position="1007"/>
    </location>
</feature>